<dbReference type="Proteomes" id="UP000006671">
    <property type="component" value="Unassembled WGS sequence"/>
</dbReference>
<feature type="domain" description="DUF4116" evidence="2">
    <location>
        <begin position="269"/>
        <end position="314"/>
    </location>
</feature>
<dbReference type="Pfam" id="PF13475">
    <property type="entry name" value="DUF4116"/>
    <property type="match status" value="3"/>
</dbReference>
<reference evidence="3 4" key="1">
    <citation type="journal article" date="2010" name="Cell">
        <title>The genome of Naegleria gruberi illuminates early eukaryotic versatility.</title>
        <authorList>
            <person name="Fritz-Laylin L.K."/>
            <person name="Prochnik S.E."/>
            <person name="Ginger M.L."/>
            <person name="Dacks J.B."/>
            <person name="Carpenter M.L."/>
            <person name="Field M.C."/>
            <person name="Kuo A."/>
            <person name="Paredez A."/>
            <person name="Chapman J."/>
            <person name="Pham J."/>
            <person name="Shu S."/>
            <person name="Neupane R."/>
            <person name="Cipriano M."/>
            <person name="Mancuso J."/>
            <person name="Tu H."/>
            <person name="Salamov A."/>
            <person name="Lindquist E."/>
            <person name="Shapiro H."/>
            <person name="Lucas S."/>
            <person name="Grigoriev I.V."/>
            <person name="Cande W.Z."/>
            <person name="Fulton C."/>
            <person name="Rokhsar D.S."/>
            <person name="Dawson S.C."/>
        </authorList>
    </citation>
    <scope>NUCLEOTIDE SEQUENCE [LARGE SCALE GENOMIC DNA]</scope>
    <source>
        <strain evidence="3 4">NEG-M</strain>
    </source>
</reference>
<dbReference type="KEGG" id="ngr:NAEGRDRAFT_80791"/>
<feature type="compositionally biased region" description="Basic residues" evidence="1">
    <location>
        <begin position="1"/>
        <end position="15"/>
    </location>
</feature>
<evidence type="ECO:0000256" key="1">
    <source>
        <dbReference type="SAM" id="MobiDB-lite"/>
    </source>
</evidence>
<name>D2VPV4_NAEGR</name>
<feature type="domain" description="DUF4116" evidence="2">
    <location>
        <begin position="360"/>
        <end position="406"/>
    </location>
</feature>
<keyword evidence="4" id="KW-1185">Reference proteome</keyword>
<dbReference type="GeneID" id="8856017"/>
<sequence>MLTNKSKKTTIRKGTKATAPPASYHHRDAVILILSDHHSNINNHHHDHLHHLYLKLKSKFENQQKGRVKWFQRIHLRLDRKKEFKTNNDFIPIEFMKHRDCVIDYMRNLVKLSIETIIQILPREVLRDALVMRAIMRKIYNPSLKDYGQLRSVEGFEKYLNDIANEKGKLSGIMHNKYGEEDIAFVLDLFNRGEFSVKEWTDTRYLDQILKNYGSNPDVLTEIVKVYGKGLQYASVELKNNKKIVNLAINQNPDALEFASQELKGDLRVVTRAITRKGTSLNYASKEIKDNKEIVLLALENDNQAYHYASYRLKTDVDILVKAKMYAYAHPDLLNDKNLALTAVRDNPLHLHLMKILQDDREVVLELVKQNGCCYQFVSPRLTRDSEIIMAAVKQNGSVALFVPKDMPNFLESPPDAEPPALLLSNRNFALEAVRSGLSLSDLRALYPGQLDKELAIEGLIRKGSDYSMLRNLFPSDRDVLIAAIRGGLNNYYGEIDKELAMEFVKKTGNNINILSMKLRTDPEIQRAASISDGFFTIYSERLFLERCEHEYSAILLMH</sequence>
<feature type="domain" description="DUF4116" evidence="2">
    <location>
        <begin position="217"/>
        <end position="264"/>
    </location>
</feature>
<proteinExistence type="predicted"/>
<dbReference type="RefSeq" id="XP_002674015.1">
    <property type="nucleotide sequence ID" value="XM_002673969.1"/>
</dbReference>
<dbReference type="InParanoid" id="D2VPV4"/>
<gene>
    <name evidence="3" type="ORF">NAEGRDRAFT_80791</name>
</gene>
<accession>D2VPV4</accession>
<dbReference type="InterPro" id="IPR025197">
    <property type="entry name" value="DUF4116"/>
</dbReference>
<protein>
    <recommendedName>
        <fullName evidence="2">DUF4116 domain-containing protein</fullName>
    </recommendedName>
</protein>
<dbReference type="AlphaFoldDB" id="D2VPV4"/>
<organism evidence="4">
    <name type="scientific">Naegleria gruberi</name>
    <name type="common">Amoeba</name>
    <dbReference type="NCBI Taxonomy" id="5762"/>
    <lineage>
        <taxon>Eukaryota</taxon>
        <taxon>Discoba</taxon>
        <taxon>Heterolobosea</taxon>
        <taxon>Tetramitia</taxon>
        <taxon>Eutetramitia</taxon>
        <taxon>Vahlkampfiidae</taxon>
        <taxon>Naegleria</taxon>
    </lineage>
</organism>
<feature type="region of interest" description="Disordered" evidence="1">
    <location>
        <begin position="1"/>
        <end position="22"/>
    </location>
</feature>
<evidence type="ECO:0000313" key="4">
    <source>
        <dbReference type="Proteomes" id="UP000006671"/>
    </source>
</evidence>
<evidence type="ECO:0000313" key="3">
    <source>
        <dbReference type="EMBL" id="EFC41271.1"/>
    </source>
</evidence>
<dbReference type="VEuPathDB" id="AmoebaDB:NAEGRDRAFT_80791"/>
<evidence type="ECO:0000259" key="2">
    <source>
        <dbReference type="Pfam" id="PF13475"/>
    </source>
</evidence>
<dbReference type="EMBL" id="GG738887">
    <property type="protein sequence ID" value="EFC41271.1"/>
    <property type="molecule type" value="Genomic_DNA"/>
</dbReference>